<protein>
    <submittedName>
        <fullName evidence="1">Uncharacterized protein</fullName>
    </submittedName>
</protein>
<dbReference type="AlphaFoldDB" id="A0A0S4L990"/>
<sequence length="29" mass="3319">MNNIPRFSEGVAEFSPITLKPTDIYSYID</sequence>
<gene>
    <name evidence="1" type="ORF">COMA1_11130</name>
</gene>
<keyword evidence="2" id="KW-1185">Reference proteome</keyword>
<evidence type="ECO:0000313" key="2">
    <source>
        <dbReference type="Proteomes" id="UP000199032"/>
    </source>
</evidence>
<accession>A0A0S4L990</accession>
<proteinExistence type="predicted"/>
<reference evidence="1 2" key="1">
    <citation type="submission" date="2015-10" db="EMBL/GenBank/DDBJ databases">
        <authorList>
            <person name="Gilbert D.G."/>
        </authorList>
    </citation>
    <scope>NUCLEOTIDE SEQUENCE [LARGE SCALE GENOMIC DNA]</scope>
    <source>
        <strain evidence="1">COMA1</strain>
    </source>
</reference>
<dbReference type="Proteomes" id="UP000199032">
    <property type="component" value="Unassembled WGS sequence"/>
</dbReference>
<evidence type="ECO:0000313" key="1">
    <source>
        <dbReference type="EMBL" id="CUS33390.1"/>
    </source>
</evidence>
<dbReference type="EMBL" id="CZQA01000001">
    <property type="protein sequence ID" value="CUS33390.1"/>
    <property type="molecule type" value="Genomic_DNA"/>
</dbReference>
<organism evidence="1 2">
    <name type="scientific">Candidatus Nitrospira nitrosa</name>
    <dbReference type="NCBI Taxonomy" id="1742972"/>
    <lineage>
        <taxon>Bacteria</taxon>
        <taxon>Pseudomonadati</taxon>
        <taxon>Nitrospirota</taxon>
        <taxon>Nitrospiria</taxon>
        <taxon>Nitrospirales</taxon>
        <taxon>Nitrospiraceae</taxon>
        <taxon>Nitrospira</taxon>
    </lineage>
</organism>
<name>A0A0S4L990_9BACT</name>